<sequence length="152" mass="16857">MRNVVSITIISLFLGACASNDTVQIADKSPIEYKDLSLKEQKQLVKEYWVVEKRQEPKYPISAARKGLSGCVDLIVGINKNGKTSGYKVKESYPEGVFDDHAAASLKNWKWSATEVNVDKTPVLTSIQLDFVVSGAKNAKEAKTKCGWNYKV</sequence>
<dbReference type="NCBIfam" id="TIGR01352">
    <property type="entry name" value="tonB_Cterm"/>
    <property type="match status" value="1"/>
</dbReference>
<evidence type="ECO:0000256" key="5">
    <source>
        <dbReference type="SAM" id="SignalP"/>
    </source>
</evidence>
<proteinExistence type="predicted"/>
<evidence type="ECO:0000313" key="8">
    <source>
        <dbReference type="Proteomes" id="UP001500021"/>
    </source>
</evidence>
<name>A0ABP3WCS8_9GAMM</name>
<evidence type="ECO:0000256" key="4">
    <source>
        <dbReference type="ARBA" id="ARBA00023136"/>
    </source>
</evidence>
<dbReference type="RefSeq" id="WP_343814073.1">
    <property type="nucleotide sequence ID" value="NZ_BAAAFA010000001.1"/>
</dbReference>
<keyword evidence="3" id="KW-1133">Transmembrane helix</keyword>
<dbReference type="PROSITE" id="PS52015">
    <property type="entry name" value="TONB_CTD"/>
    <property type="match status" value="1"/>
</dbReference>
<feature type="signal peptide" evidence="5">
    <location>
        <begin position="1"/>
        <end position="18"/>
    </location>
</feature>
<comment type="subcellular location">
    <subcellularLocation>
        <location evidence="1">Membrane</location>
        <topology evidence="1">Single-pass membrane protein</topology>
    </subcellularLocation>
</comment>
<accession>A0ABP3WCS8</accession>
<organism evidence="7 8">
    <name type="scientific">Colwellia asteriadis</name>
    <dbReference type="NCBI Taxonomy" id="517723"/>
    <lineage>
        <taxon>Bacteria</taxon>
        <taxon>Pseudomonadati</taxon>
        <taxon>Pseudomonadota</taxon>
        <taxon>Gammaproteobacteria</taxon>
        <taxon>Alteromonadales</taxon>
        <taxon>Colwelliaceae</taxon>
        <taxon>Colwellia</taxon>
    </lineage>
</organism>
<feature type="chain" id="PRO_5047283992" description="TonB C-terminal domain-containing protein" evidence="5">
    <location>
        <begin position="19"/>
        <end position="152"/>
    </location>
</feature>
<dbReference type="InterPro" id="IPR037682">
    <property type="entry name" value="TonB_C"/>
</dbReference>
<evidence type="ECO:0000256" key="3">
    <source>
        <dbReference type="ARBA" id="ARBA00022989"/>
    </source>
</evidence>
<keyword evidence="2" id="KW-0812">Transmembrane</keyword>
<reference evidence="8" key="1">
    <citation type="journal article" date="2019" name="Int. J. Syst. Evol. Microbiol.">
        <title>The Global Catalogue of Microorganisms (GCM) 10K type strain sequencing project: providing services to taxonomists for standard genome sequencing and annotation.</title>
        <authorList>
            <consortium name="The Broad Institute Genomics Platform"/>
            <consortium name="The Broad Institute Genome Sequencing Center for Infectious Disease"/>
            <person name="Wu L."/>
            <person name="Ma J."/>
        </authorList>
    </citation>
    <scope>NUCLEOTIDE SEQUENCE [LARGE SCALE GENOMIC DNA]</scope>
    <source>
        <strain evidence="8">JCM 15608</strain>
    </source>
</reference>
<dbReference type="Gene3D" id="3.30.1150.10">
    <property type="match status" value="1"/>
</dbReference>
<dbReference type="Pfam" id="PF03544">
    <property type="entry name" value="TonB_C"/>
    <property type="match status" value="1"/>
</dbReference>
<protein>
    <recommendedName>
        <fullName evidence="6">TonB C-terminal domain-containing protein</fullName>
    </recommendedName>
</protein>
<keyword evidence="5" id="KW-0732">Signal</keyword>
<dbReference type="SUPFAM" id="SSF74653">
    <property type="entry name" value="TolA/TonB C-terminal domain"/>
    <property type="match status" value="1"/>
</dbReference>
<dbReference type="EMBL" id="BAAAFA010000001">
    <property type="protein sequence ID" value="GAA0810958.1"/>
    <property type="molecule type" value="Genomic_DNA"/>
</dbReference>
<dbReference type="InterPro" id="IPR006260">
    <property type="entry name" value="TonB/TolA_C"/>
</dbReference>
<keyword evidence="4" id="KW-0472">Membrane</keyword>
<dbReference type="PROSITE" id="PS51257">
    <property type="entry name" value="PROKAR_LIPOPROTEIN"/>
    <property type="match status" value="1"/>
</dbReference>
<evidence type="ECO:0000259" key="6">
    <source>
        <dbReference type="PROSITE" id="PS52015"/>
    </source>
</evidence>
<evidence type="ECO:0000256" key="2">
    <source>
        <dbReference type="ARBA" id="ARBA00022692"/>
    </source>
</evidence>
<evidence type="ECO:0000256" key="1">
    <source>
        <dbReference type="ARBA" id="ARBA00004167"/>
    </source>
</evidence>
<gene>
    <name evidence="7" type="ORF">GCM10009111_02720</name>
</gene>
<dbReference type="Proteomes" id="UP001500021">
    <property type="component" value="Unassembled WGS sequence"/>
</dbReference>
<feature type="domain" description="TonB C-terminal" evidence="6">
    <location>
        <begin position="44"/>
        <end position="140"/>
    </location>
</feature>
<evidence type="ECO:0000313" key="7">
    <source>
        <dbReference type="EMBL" id="GAA0810958.1"/>
    </source>
</evidence>
<keyword evidence="8" id="KW-1185">Reference proteome</keyword>
<comment type="caution">
    <text evidence="7">The sequence shown here is derived from an EMBL/GenBank/DDBJ whole genome shotgun (WGS) entry which is preliminary data.</text>
</comment>